<keyword evidence="2" id="KW-1185">Reference proteome</keyword>
<proteinExistence type="predicted"/>
<organism evidence="1 2">
    <name type="scientific">Phyllobacterium myrsinacearum</name>
    <dbReference type="NCBI Taxonomy" id="28101"/>
    <lineage>
        <taxon>Bacteria</taxon>
        <taxon>Pseudomonadati</taxon>
        <taxon>Pseudomonadota</taxon>
        <taxon>Alphaproteobacteria</taxon>
        <taxon>Hyphomicrobiales</taxon>
        <taxon>Phyllobacteriaceae</taxon>
        <taxon>Phyllobacterium</taxon>
    </lineage>
</organism>
<dbReference type="AlphaFoldDB" id="A0A839EUN3"/>
<evidence type="ECO:0000313" key="2">
    <source>
        <dbReference type="Proteomes" id="UP000549052"/>
    </source>
</evidence>
<name>A0A839EUN3_9HYPH</name>
<gene>
    <name evidence="1" type="ORF">FHW16_005562</name>
</gene>
<protein>
    <submittedName>
        <fullName evidence="1">Uncharacterized protein</fullName>
    </submittedName>
</protein>
<evidence type="ECO:0000313" key="1">
    <source>
        <dbReference type="EMBL" id="MBA8881815.1"/>
    </source>
</evidence>
<sequence>MPGPQSIRHSETPSPGSDCLSKVGVYRVPCLLSHKRGSFARRTCCNQAPLSFGILSFFPLAFSLAGTP</sequence>
<comment type="caution">
    <text evidence="1">The sequence shown here is derived from an EMBL/GenBank/DDBJ whole genome shotgun (WGS) entry which is preliminary data.</text>
</comment>
<accession>A0A839EUN3</accession>
<reference evidence="1 2" key="1">
    <citation type="submission" date="2020-07" db="EMBL/GenBank/DDBJ databases">
        <title>Genomic Encyclopedia of Type Strains, Phase IV (KMG-V): Genome sequencing to study the core and pangenomes of soil and plant-associated prokaryotes.</title>
        <authorList>
            <person name="Whitman W."/>
        </authorList>
    </citation>
    <scope>NUCLEOTIDE SEQUENCE [LARGE SCALE GENOMIC DNA]</scope>
    <source>
        <strain evidence="1 2">AN3</strain>
    </source>
</reference>
<dbReference type="Proteomes" id="UP000549052">
    <property type="component" value="Unassembled WGS sequence"/>
</dbReference>
<dbReference type="EMBL" id="JACGXN010000017">
    <property type="protein sequence ID" value="MBA8881815.1"/>
    <property type="molecule type" value="Genomic_DNA"/>
</dbReference>